<comment type="subunit">
    <text evidence="12">Homotetramer; dimer of dimers.</text>
</comment>
<feature type="site" description="Part of a proton relay during catalysis" evidence="12">
    <location>
        <position position="49"/>
    </location>
</feature>
<sequence>MLTEQQLHGIYMPIITPFLPNGEVDLESFHKLSSSLVAQGMHGLVVNGTTGESPTVSPEELSLLSAAAKSAIGAAKIPLVLGTGTNDTRASVKKTELAGKLGADAVLAVVPYYNKPSQRGIVEHFRQIASVGLPVIVYEIPARTGVRMEIDTVRTILDMDNVAALKDCSGSTQLLRTLQASGPVKPFLCGDDARLLEFLEAGAAGGMSASAHVRPEEFLNLYRNFRLGRTDEARAIFESLLPLIGLLFEEPNPAPIKWMLAELGQIAHGTLRLPMVTIGEELQSKLLHAGVLRGDALAM</sequence>
<keyword evidence="10 12" id="KW-0704">Schiff base</keyword>
<dbReference type="Pfam" id="PF00701">
    <property type="entry name" value="DHDPS"/>
    <property type="match status" value="1"/>
</dbReference>
<dbReference type="HAMAP" id="MF_00418">
    <property type="entry name" value="DapA"/>
    <property type="match status" value="1"/>
</dbReference>
<organism evidence="16 17">
    <name type="scientific">Saccharibacillus brassicae</name>
    <dbReference type="NCBI Taxonomy" id="2583377"/>
    <lineage>
        <taxon>Bacteria</taxon>
        <taxon>Bacillati</taxon>
        <taxon>Bacillota</taxon>
        <taxon>Bacilli</taxon>
        <taxon>Bacillales</taxon>
        <taxon>Paenibacillaceae</taxon>
        <taxon>Saccharibacillus</taxon>
    </lineage>
</organism>
<comment type="subcellular location">
    <subcellularLocation>
        <location evidence="12">Cytoplasm</location>
    </subcellularLocation>
</comment>
<dbReference type="SUPFAM" id="SSF51569">
    <property type="entry name" value="Aldolase"/>
    <property type="match status" value="1"/>
</dbReference>
<dbReference type="KEGG" id="saca:FFV09_21195"/>
<reference evidence="16 17" key="1">
    <citation type="submission" date="2019-06" db="EMBL/GenBank/DDBJ databases">
        <title>Saccharibacillus brassicae sp. nov., an endophytic bacterium isolated from Chinese cabbage seeds (Brassica pekinensis).</title>
        <authorList>
            <person name="Jiang L."/>
            <person name="Lee J."/>
            <person name="Kim S.W."/>
        </authorList>
    </citation>
    <scope>NUCLEOTIDE SEQUENCE [LARGE SCALE GENOMIC DNA]</scope>
    <source>
        <strain evidence="17">KCTC 43072 / ATSA2</strain>
    </source>
</reference>
<dbReference type="NCBIfam" id="TIGR00674">
    <property type="entry name" value="dapA"/>
    <property type="match status" value="1"/>
</dbReference>
<dbReference type="GO" id="GO:0008840">
    <property type="term" value="F:4-hydroxy-tetrahydrodipicolinate synthase activity"/>
    <property type="evidence" value="ECO:0007669"/>
    <property type="project" value="UniProtKB-UniRule"/>
</dbReference>
<comment type="pathway">
    <text evidence="2 12">Amino-acid biosynthesis; L-lysine biosynthesis via DAP pathway; (S)-tetrahydrodipicolinate from L-aspartate: step 3/4.</text>
</comment>
<dbReference type="InterPro" id="IPR005263">
    <property type="entry name" value="DapA"/>
</dbReference>
<keyword evidence="5 12" id="KW-0963">Cytoplasm</keyword>
<dbReference type="UniPathway" id="UPA00034">
    <property type="reaction ID" value="UER00017"/>
</dbReference>
<comment type="function">
    <text evidence="1 12">Catalyzes the condensation of (S)-aspartate-beta-semialdehyde [(S)-ASA] and pyruvate to 4-hydroxy-tetrahydrodipicolinate (HTPA).</text>
</comment>
<gene>
    <name evidence="12 16" type="primary">dapA</name>
    <name evidence="16" type="ORF">FFV09_21195</name>
</gene>
<dbReference type="EMBL" id="CP041217">
    <property type="protein sequence ID" value="QDH23154.1"/>
    <property type="molecule type" value="Genomic_DNA"/>
</dbReference>
<dbReference type="PIRSF" id="PIRSF001365">
    <property type="entry name" value="DHDPS"/>
    <property type="match status" value="1"/>
</dbReference>
<feature type="active site" description="Proton donor/acceptor" evidence="12 14">
    <location>
        <position position="138"/>
    </location>
</feature>
<feature type="site" description="Part of a proton relay during catalysis" evidence="12">
    <location>
        <position position="113"/>
    </location>
</feature>
<evidence type="ECO:0000256" key="3">
    <source>
        <dbReference type="ARBA" id="ARBA00007592"/>
    </source>
</evidence>
<comment type="catalytic activity">
    <reaction evidence="11 12">
        <text>L-aspartate 4-semialdehyde + pyruvate = (2S,4S)-4-hydroxy-2,3,4,5-tetrahydrodipicolinate + H2O + H(+)</text>
        <dbReference type="Rhea" id="RHEA:34171"/>
        <dbReference type="ChEBI" id="CHEBI:15361"/>
        <dbReference type="ChEBI" id="CHEBI:15377"/>
        <dbReference type="ChEBI" id="CHEBI:15378"/>
        <dbReference type="ChEBI" id="CHEBI:67139"/>
        <dbReference type="ChEBI" id="CHEBI:537519"/>
        <dbReference type="EC" id="4.3.3.7"/>
    </reaction>
</comment>
<dbReference type="GO" id="GO:0009089">
    <property type="term" value="P:lysine biosynthetic process via diaminopimelate"/>
    <property type="evidence" value="ECO:0007669"/>
    <property type="project" value="UniProtKB-UniRule"/>
</dbReference>
<proteinExistence type="inferred from homology"/>
<dbReference type="InterPro" id="IPR002220">
    <property type="entry name" value="DapA-like"/>
</dbReference>
<dbReference type="GO" id="GO:0005737">
    <property type="term" value="C:cytoplasm"/>
    <property type="evidence" value="ECO:0007669"/>
    <property type="project" value="UniProtKB-SubCell"/>
</dbReference>
<evidence type="ECO:0000256" key="5">
    <source>
        <dbReference type="ARBA" id="ARBA00022490"/>
    </source>
</evidence>
<dbReference type="PANTHER" id="PTHR12128:SF66">
    <property type="entry name" value="4-HYDROXY-2-OXOGLUTARATE ALDOLASE, MITOCHONDRIAL"/>
    <property type="match status" value="1"/>
</dbReference>
<dbReference type="OrthoDB" id="9782828at2"/>
<dbReference type="EC" id="4.3.3.7" evidence="4 12"/>
<keyword evidence="7 12" id="KW-0220">Diaminopimelate biosynthesis</keyword>
<comment type="caution">
    <text evidence="12">Lacks conserved residue(s) required for the propagation of feature annotation.</text>
</comment>
<dbReference type="CDD" id="cd00950">
    <property type="entry name" value="DHDPS"/>
    <property type="match status" value="1"/>
</dbReference>
<dbReference type="PANTHER" id="PTHR12128">
    <property type="entry name" value="DIHYDRODIPICOLINATE SYNTHASE"/>
    <property type="match status" value="1"/>
</dbReference>
<feature type="active site" description="Schiff-base intermediate with substrate" evidence="12 14">
    <location>
        <position position="166"/>
    </location>
</feature>
<evidence type="ECO:0000256" key="1">
    <source>
        <dbReference type="ARBA" id="ARBA00003294"/>
    </source>
</evidence>
<evidence type="ECO:0000256" key="4">
    <source>
        <dbReference type="ARBA" id="ARBA00012086"/>
    </source>
</evidence>
<evidence type="ECO:0000256" key="9">
    <source>
        <dbReference type="ARBA" id="ARBA00023239"/>
    </source>
</evidence>
<evidence type="ECO:0000313" key="16">
    <source>
        <dbReference type="EMBL" id="QDH23154.1"/>
    </source>
</evidence>
<accession>A0A4Y6V1B3</accession>
<evidence type="ECO:0000256" key="15">
    <source>
        <dbReference type="PIRSR" id="PIRSR001365-2"/>
    </source>
</evidence>
<evidence type="ECO:0000256" key="10">
    <source>
        <dbReference type="ARBA" id="ARBA00023270"/>
    </source>
</evidence>
<dbReference type="AlphaFoldDB" id="A0A4Y6V1B3"/>
<evidence type="ECO:0000256" key="14">
    <source>
        <dbReference type="PIRSR" id="PIRSR001365-1"/>
    </source>
</evidence>
<protein>
    <recommendedName>
        <fullName evidence="4 12">4-hydroxy-tetrahydrodipicolinate synthase</fullName>
        <shortName evidence="12">HTPA synthase</shortName>
        <ecNumber evidence="4 12">4.3.3.7</ecNumber>
    </recommendedName>
</protein>
<dbReference type="SMART" id="SM01130">
    <property type="entry name" value="DHDPS"/>
    <property type="match status" value="1"/>
</dbReference>
<evidence type="ECO:0000256" key="2">
    <source>
        <dbReference type="ARBA" id="ARBA00005120"/>
    </source>
</evidence>
<dbReference type="GO" id="GO:0019877">
    <property type="term" value="P:diaminopimelate biosynthetic process"/>
    <property type="evidence" value="ECO:0007669"/>
    <property type="project" value="UniProtKB-UniRule"/>
</dbReference>
<evidence type="ECO:0000313" key="17">
    <source>
        <dbReference type="Proteomes" id="UP000316968"/>
    </source>
</evidence>
<keyword evidence="8 12" id="KW-0457">Lysine biosynthesis</keyword>
<evidence type="ECO:0000256" key="6">
    <source>
        <dbReference type="ARBA" id="ARBA00022605"/>
    </source>
</evidence>
<evidence type="ECO:0000256" key="8">
    <source>
        <dbReference type="ARBA" id="ARBA00023154"/>
    </source>
</evidence>
<dbReference type="PRINTS" id="PR00146">
    <property type="entry name" value="DHPICSNTHASE"/>
</dbReference>
<dbReference type="InterPro" id="IPR020624">
    <property type="entry name" value="Schiff_base-form_aldolases_CS"/>
</dbReference>
<evidence type="ECO:0000256" key="12">
    <source>
        <dbReference type="HAMAP-Rule" id="MF_00418"/>
    </source>
</evidence>
<feature type="binding site" evidence="15">
    <location>
        <position position="207"/>
    </location>
    <ligand>
        <name>pyruvate</name>
        <dbReference type="ChEBI" id="CHEBI:15361"/>
    </ligand>
</feature>
<comment type="caution">
    <text evidence="12">Was originally thought to be a dihydrodipicolinate synthase (DHDPS), catalyzing the condensation of (S)-aspartate-beta-semialdehyde [(S)-ASA] and pyruvate to dihydrodipicolinate (DHDP). However, it was shown in E.coli that the product of the enzymatic reaction is not dihydrodipicolinate but in fact (4S)-4-hydroxy-2,3,4,5-tetrahydro-(2S)-dipicolinic acid (HTPA), and that the consecutive dehydration reaction leading to DHDP is not spontaneous but catalyzed by DapB.</text>
</comment>
<dbReference type="Proteomes" id="UP000316968">
    <property type="component" value="Chromosome"/>
</dbReference>
<dbReference type="Gene3D" id="3.20.20.70">
    <property type="entry name" value="Aldolase class I"/>
    <property type="match status" value="1"/>
</dbReference>
<feature type="binding site" evidence="12 15">
    <location>
        <position position="50"/>
    </location>
    <ligand>
        <name>pyruvate</name>
        <dbReference type="ChEBI" id="CHEBI:15361"/>
    </ligand>
</feature>
<evidence type="ECO:0000256" key="13">
    <source>
        <dbReference type="PIRNR" id="PIRNR001365"/>
    </source>
</evidence>
<comment type="similarity">
    <text evidence="3 12 13">Belongs to the DapA family.</text>
</comment>
<dbReference type="InterPro" id="IPR013785">
    <property type="entry name" value="Aldolase_TIM"/>
</dbReference>
<keyword evidence="17" id="KW-1185">Reference proteome</keyword>
<dbReference type="RefSeq" id="WP_141449691.1">
    <property type="nucleotide sequence ID" value="NZ_CP041217.1"/>
</dbReference>
<name>A0A4Y6V1B3_SACBS</name>
<dbReference type="PROSITE" id="PS00665">
    <property type="entry name" value="DHDPS_1"/>
    <property type="match status" value="1"/>
</dbReference>
<evidence type="ECO:0000256" key="11">
    <source>
        <dbReference type="ARBA" id="ARBA00047836"/>
    </source>
</evidence>
<keyword evidence="9 12" id="KW-0456">Lyase</keyword>
<keyword evidence="6 12" id="KW-0028">Amino-acid biosynthesis</keyword>
<evidence type="ECO:0000256" key="7">
    <source>
        <dbReference type="ARBA" id="ARBA00022915"/>
    </source>
</evidence>